<organism evidence="1 2">
    <name type="scientific">Lactonifactor longoviformis DSM 17459</name>
    <dbReference type="NCBI Taxonomy" id="1122155"/>
    <lineage>
        <taxon>Bacteria</taxon>
        <taxon>Bacillati</taxon>
        <taxon>Bacillota</taxon>
        <taxon>Clostridia</taxon>
        <taxon>Eubacteriales</taxon>
        <taxon>Clostridiaceae</taxon>
        <taxon>Lactonifactor</taxon>
    </lineage>
</organism>
<name>A0A1M4YVE4_9CLOT</name>
<keyword evidence="2" id="KW-1185">Reference proteome</keyword>
<dbReference type="RefSeq" id="WP_072852248.1">
    <property type="nucleotide sequence ID" value="NZ_FQVI01000012.1"/>
</dbReference>
<evidence type="ECO:0000313" key="1">
    <source>
        <dbReference type="EMBL" id="SHF09316.1"/>
    </source>
</evidence>
<protein>
    <submittedName>
        <fullName evidence="1">Uncharacterized protein</fullName>
    </submittedName>
</protein>
<dbReference type="STRING" id="1122155.SAMN02745158_02517"/>
<reference evidence="1 2" key="1">
    <citation type="submission" date="2016-11" db="EMBL/GenBank/DDBJ databases">
        <authorList>
            <person name="Jaros S."/>
            <person name="Januszkiewicz K."/>
            <person name="Wedrychowicz H."/>
        </authorList>
    </citation>
    <scope>NUCLEOTIDE SEQUENCE [LARGE SCALE GENOMIC DNA]</scope>
    <source>
        <strain evidence="1 2">DSM 17459</strain>
    </source>
</reference>
<gene>
    <name evidence="1" type="ORF">SAMN02745158_02517</name>
</gene>
<accession>A0A1M4YVE4</accession>
<sequence>MSRIPNIHGGGARTNANGLLFEQTTSLNEALENRGYQVIDCSIYRKDGFMLQQPIGMSVAKTKLYTHFLEPRGIDYRYCNSKRWLPDEAFINYNNATVYIIEKKFQSSPGSVDEKLPNCHFKKWEYQKLFKPLNMWVEYVYLLNNWFRADQYKDTLDYIELMGCHYFFNEIPLNVLGLN</sequence>
<dbReference type="Proteomes" id="UP000184245">
    <property type="component" value="Unassembled WGS sequence"/>
</dbReference>
<evidence type="ECO:0000313" key="2">
    <source>
        <dbReference type="Proteomes" id="UP000184245"/>
    </source>
</evidence>
<dbReference type="AlphaFoldDB" id="A0A1M4YVE4"/>
<proteinExistence type="predicted"/>
<dbReference type="EMBL" id="FQVI01000012">
    <property type="protein sequence ID" value="SHF09316.1"/>
    <property type="molecule type" value="Genomic_DNA"/>
</dbReference>
<dbReference type="OrthoDB" id="5361365at2"/>